<evidence type="ECO:0000256" key="7">
    <source>
        <dbReference type="ARBA" id="ARBA00022989"/>
    </source>
</evidence>
<dbReference type="Gene3D" id="3.30.420.270">
    <property type="match status" value="1"/>
</dbReference>
<name>A0A1J8P586_9COXI</name>
<evidence type="ECO:0000256" key="8">
    <source>
        <dbReference type="ARBA" id="ARBA00023136"/>
    </source>
</evidence>
<protein>
    <recommendedName>
        <fullName evidence="10">Tol-Pal system protein TolR</fullName>
    </recommendedName>
</protein>
<keyword evidence="6 10" id="KW-0812">Transmembrane</keyword>
<keyword evidence="4 10" id="KW-0997">Cell inner membrane</keyword>
<dbReference type="OrthoDB" id="9798629at2"/>
<dbReference type="PANTHER" id="PTHR30558">
    <property type="entry name" value="EXBD MEMBRANE COMPONENT OF PMF-DRIVEN MACROMOLECULE IMPORT SYSTEM"/>
    <property type="match status" value="1"/>
</dbReference>
<accession>A0A1J8P586</accession>
<comment type="subcellular location">
    <subcellularLocation>
        <location evidence="10">Cell inner membrane</location>
        <topology evidence="10">Single-pass membrane protein</topology>
    </subcellularLocation>
    <subcellularLocation>
        <location evidence="1">Cell membrane</location>
        <topology evidence="1">Single-pass membrane protein</topology>
    </subcellularLocation>
</comment>
<keyword evidence="3 10" id="KW-1003">Cell membrane</keyword>
<dbReference type="GO" id="GO:0015031">
    <property type="term" value="P:protein transport"/>
    <property type="evidence" value="ECO:0007669"/>
    <property type="project" value="InterPro"/>
</dbReference>
<comment type="function">
    <text evidence="10">Part of the Tol-Pal system, which plays a role in outer membrane invagination during cell division and is important for maintaining outer membrane integrity.</text>
</comment>
<dbReference type="RefSeq" id="WP_071662224.1">
    <property type="nucleotide sequence ID" value="NZ_LUKY01000032.1"/>
</dbReference>
<organism evidence="11 12">
    <name type="scientific">Candidatus Rickettsiella isopodorum</name>
    <dbReference type="NCBI Taxonomy" id="1225476"/>
    <lineage>
        <taxon>Bacteria</taxon>
        <taxon>Pseudomonadati</taxon>
        <taxon>Pseudomonadota</taxon>
        <taxon>Gammaproteobacteria</taxon>
        <taxon>Legionellales</taxon>
        <taxon>Coxiellaceae</taxon>
        <taxon>Rickettsiella</taxon>
    </lineage>
</organism>
<evidence type="ECO:0000256" key="9">
    <source>
        <dbReference type="ARBA" id="ARBA00023306"/>
    </source>
</evidence>
<dbReference type="GO" id="GO:0022857">
    <property type="term" value="F:transmembrane transporter activity"/>
    <property type="evidence" value="ECO:0007669"/>
    <property type="project" value="InterPro"/>
</dbReference>
<evidence type="ECO:0000256" key="2">
    <source>
        <dbReference type="ARBA" id="ARBA00005811"/>
    </source>
</evidence>
<evidence type="ECO:0000256" key="6">
    <source>
        <dbReference type="ARBA" id="ARBA00022692"/>
    </source>
</evidence>
<dbReference type="Pfam" id="PF02472">
    <property type="entry name" value="ExbD"/>
    <property type="match status" value="1"/>
</dbReference>
<keyword evidence="5 10" id="KW-0132">Cell division</keyword>
<keyword evidence="9 10" id="KW-0131">Cell cycle</keyword>
<dbReference type="Proteomes" id="UP000183924">
    <property type="component" value="Unassembled WGS sequence"/>
</dbReference>
<sequence length="153" mass="16914">MLYNPYQFPPQRRKGPLSEINVVPYIDVMLVLLVIFMVTTPLLSQGIKVNLPRAQAQTIVPAQEPIIVSIDDKGLFYLNTTTHPETALDAHQLSLEVSEQIRNAEQKKAPRQVFVKGDKKVDYGKVVSAMVLLQQAGAINIGLLTESPPPQAV</sequence>
<dbReference type="GO" id="GO:0051301">
    <property type="term" value="P:cell division"/>
    <property type="evidence" value="ECO:0007669"/>
    <property type="project" value="UniProtKB-UniRule"/>
</dbReference>
<dbReference type="PANTHER" id="PTHR30558:SF7">
    <property type="entry name" value="TOL-PAL SYSTEM PROTEIN TOLR"/>
    <property type="match status" value="1"/>
</dbReference>
<feature type="transmembrane region" description="Helical" evidence="10">
    <location>
        <begin position="22"/>
        <end position="43"/>
    </location>
</feature>
<dbReference type="NCBIfam" id="TIGR02801">
    <property type="entry name" value="tolR"/>
    <property type="match status" value="1"/>
</dbReference>
<dbReference type="EMBL" id="LUKY01000032">
    <property type="protein sequence ID" value="OIZ94964.1"/>
    <property type="molecule type" value="Genomic_DNA"/>
</dbReference>
<dbReference type="InterPro" id="IPR014168">
    <property type="entry name" value="Tol-Pal_TolR"/>
</dbReference>
<gene>
    <name evidence="10" type="primary">tolR</name>
    <name evidence="11" type="ORF">A1D18_02340</name>
</gene>
<keyword evidence="7 10" id="KW-1133">Transmembrane helix</keyword>
<evidence type="ECO:0000313" key="12">
    <source>
        <dbReference type="Proteomes" id="UP000183924"/>
    </source>
</evidence>
<evidence type="ECO:0000256" key="5">
    <source>
        <dbReference type="ARBA" id="ARBA00022618"/>
    </source>
</evidence>
<evidence type="ECO:0000256" key="1">
    <source>
        <dbReference type="ARBA" id="ARBA00004162"/>
    </source>
</evidence>
<proteinExistence type="inferred from homology"/>
<evidence type="ECO:0000256" key="10">
    <source>
        <dbReference type="HAMAP-Rule" id="MF_02203"/>
    </source>
</evidence>
<comment type="similarity">
    <text evidence="2 10">Belongs to the ExbD/TolR family.</text>
</comment>
<reference evidence="11 12" key="1">
    <citation type="submission" date="2016-03" db="EMBL/GenBank/DDBJ databases">
        <title>Comparative genomics of Rickettsiella.</title>
        <authorList>
            <person name="Chandler C."/>
            <person name="Wang Y."/>
        </authorList>
    </citation>
    <scope>NUCLEOTIDE SEQUENCE [LARGE SCALE GENOMIC DNA]</scope>
    <source>
        <strain evidence="11 12">RCFS May 2013</strain>
    </source>
</reference>
<dbReference type="InterPro" id="IPR003400">
    <property type="entry name" value="ExbD"/>
</dbReference>
<dbReference type="GO" id="GO:0005886">
    <property type="term" value="C:plasma membrane"/>
    <property type="evidence" value="ECO:0007669"/>
    <property type="project" value="UniProtKB-SubCell"/>
</dbReference>
<comment type="subunit">
    <text evidence="10">The Tol-Pal system is composed of five core proteins: the inner membrane proteins TolA, TolQ and TolR, the periplasmic protein TolB and the outer membrane protein Pal. They form a network linking the inner and outer membranes and the peptidoglycan layer.</text>
</comment>
<dbReference type="AlphaFoldDB" id="A0A1J8P586"/>
<comment type="caution">
    <text evidence="11">The sequence shown here is derived from an EMBL/GenBank/DDBJ whole genome shotgun (WGS) entry which is preliminary data.</text>
</comment>
<dbReference type="STRING" id="1225476.A1D18_02340"/>
<evidence type="ECO:0000256" key="4">
    <source>
        <dbReference type="ARBA" id="ARBA00022519"/>
    </source>
</evidence>
<evidence type="ECO:0000313" key="11">
    <source>
        <dbReference type="EMBL" id="OIZ94964.1"/>
    </source>
</evidence>
<keyword evidence="8 10" id="KW-0472">Membrane</keyword>
<dbReference type="HAMAP" id="MF_02203">
    <property type="entry name" value="TolR"/>
    <property type="match status" value="1"/>
</dbReference>
<keyword evidence="12" id="KW-1185">Reference proteome</keyword>
<evidence type="ECO:0000256" key="3">
    <source>
        <dbReference type="ARBA" id="ARBA00022475"/>
    </source>
</evidence>